<dbReference type="Proteomes" id="UP000799436">
    <property type="component" value="Unassembled WGS sequence"/>
</dbReference>
<proteinExistence type="predicted"/>
<protein>
    <submittedName>
        <fullName evidence="2">Uncharacterized protein</fullName>
    </submittedName>
</protein>
<organism evidence="2 3">
    <name type="scientific">Teratosphaeria nubilosa</name>
    <dbReference type="NCBI Taxonomy" id="161662"/>
    <lineage>
        <taxon>Eukaryota</taxon>
        <taxon>Fungi</taxon>
        <taxon>Dikarya</taxon>
        <taxon>Ascomycota</taxon>
        <taxon>Pezizomycotina</taxon>
        <taxon>Dothideomycetes</taxon>
        <taxon>Dothideomycetidae</taxon>
        <taxon>Mycosphaerellales</taxon>
        <taxon>Teratosphaeriaceae</taxon>
        <taxon>Teratosphaeria</taxon>
    </lineage>
</organism>
<feature type="compositionally biased region" description="Polar residues" evidence="1">
    <location>
        <begin position="58"/>
        <end position="67"/>
    </location>
</feature>
<reference evidence="2" key="1">
    <citation type="journal article" date="2020" name="Stud. Mycol.">
        <title>101 Dothideomycetes genomes: a test case for predicting lifestyles and emergence of pathogens.</title>
        <authorList>
            <person name="Haridas S."/>
            <person name="Albert R."/>
            <person name="Binder M."/>
            <person name="Bloem J."/>
            <person name="Labutti K."/>
            <person name="Salamov A."/>
            <person name="Andreopoulos B."/>
            <person name="Baker S."/>
            <person name="Barry K."/>
            <person name="Bills G."/>
            <person name="Bluhm B."/>
            <person name="Cannon C."/>
            <person name="Castanera R."/>
            <person name="Culley D."/>
            <person name="Daum C."/>
            <person name="Ezra D."/>
            <person name="Gonzalez J."/>
            <person name="Henrissat B."/>
            <person name="Kuo A."/>
            <person name="Liang C."/>
            <person name="Lipzen A."/>
            <person name="Lutzoni F."/>
            <person name="Magnuson J."/>
            <person name="Mondo S."/>
            <person name="Nolan M."/>
            <person name="Ohm R."/>
            <person name="Pangilinan J."/>
            <person name="Park H.-J."/>
            <person name="Ramirez L."/>
            <person name="Alfaro M."/>
            <person name="Sun H."/>
            <person name="Tritt A."/>
            <person name="Yoshinaga Y."/>
            <person name="Zwiers L.-H."/>
            <person name="Turgeon B."/>
            <person name="Goodwin S."/>
            <person name="Spatafora J."/>
            <person name="Crous P."/>
            <person name="Grigoriev I."/>
        </authorList>
    </citation>
    <scope>NUCLEOTIDE SEQUENCE</scope>
    <source>
        <strain evidence="2">CBS 116005</strain>
    </source>
</reference>
<keyword evidence="3" id="KW-1185">Reference proteome</keyword>
<name>A0A6G1L4V1_9PEZI</name>
<accession>A0A6G1L4V1</accession>
<dbReference type="AlphaFoldDB" id="A0A6G1L4V1"/>
<gene>
    <name evidence="2" type="ORF">EJ03DRAFT_353079</name>
</gene>
<evidence type="ECO:0000313" key="2">
    <source>
        <dbReference type="EMBL" id="KAF2767458.1"/>
    </source>
</evidence>
<feature type="compositionally biased region" description="Low complexity" evidence="1">
    <location>
        <begin position="31"/>
        <end position="40"/>
    </location>
</feature>
<evidence type="ECO:0000313" key="3">
    <source>
        <dbReference type="Proteomes" id="UP000799436"/>
    </source>
</evidence>
<sequence length="185" mass="20759">MPKSNKSKQPKTAVQQRSAHAKKGKERKSTTPKTTKPTPKQKQRQDKQQQLSKKAKKNQANTARNNTEHGISQAEEPMMHSHFIYQACQARARGLSLGYMITDGSDHPFHLKHVRSVLDCINASAYKYAHLERVIIALRTMGEELGMQEKATDAEGEIREAVLKHQGERLARDAHDESALVALIA</sequence>
<evidence type="ECO:0000256" key="1">
    <source>
        <dbReference type="SAM" id="MobiDB-lite"/>
    </source>
</evidence>
<dbReference type="EMBL" id="ML995856">
    <property type="protein sequence ID" value="KAF2767458.1"/>
    <property type="molecule type" value="Genomic_DNA"/>
</dbReference>
<feature type="region of interest" description="Disordered" evidence="1">
    <location>
        <begin position="1"/>
        <end position="67"/>
    </location>
</feature>